<name>A0A6N7QQ59_9GAMM</name>
<keyword evidence="3 5" id="KW-0067">ATP-binding</keyword>
<dbReference type="InterPro" id="IPR050334">
    <property type="entry name" value="Molybdenum_import_ModC"/>
</dbReference>
<evidence type="ECO:0000256" key="2">
    <source>
        <dbReference type="ARBA" id="ARBA00022741"/>
    </source>
</evidence>
<dbReference type="PROSITE" id="PS00211">
    <property type="entry name" value="ABC_TRANSPORTER_1"/>
    <property type="match status" value="1"/>
</dbReference>
<dbReference type="SMART" id="SM00382">
    <property type="entry name" value="AAA"/>
    <property type="match status" value="1"/>
</dbReference>
<dbReference type="InterPro" id="IPR027417">
    <property type="entry name" value="P-loop_NTPase"/>
</dbReference>
<dbReference type="Proteomes" id="UP000433788">
    <property type="component" value="Unassembled WGS sequence"/>
</dbReference>
<dbReference type="PROSITE" id="PS50893">
    <property type="entry name" value="ABC_TRANSPORTER_2"/>
    <property type="match status" value="1"/>
</dbReference>
<dbReference type="InterPro" id="IPR003439">
    <property type="entry name" value="ABC_transporter-like_ATP-bd"/>
</dbReference>
<dbReference type="Pfam" id="PF00005">
    <property type="entry name" value="ABC_tran"/>
    <property type="match status" value="1"/>
</dbReference>
<dbReference type="GO" id="GO:0016887">
    <property type="term" value="F:ATP hydrolysis activity"/>
    <property type="evidence" value="ECO:0007669"/>
    <property type="project" value="InterPro"/>
</dbReference>
<evidence type="ECO:0000256" key="1">
    <source>
        <dbReference type="ARBA" id="ARBA00022448"/>
    </source>
</evidence>
<dbReference type="SUPFAM" id="SSF50331">
    <property type="entry name" value="MOP-like"/>
    <property type="match status" value="1"/>
</dbReference>
<dbReference type="PANTHER" id="PTHR43514">
    <property type="entry name" value="ABC TRANSPORTER I FAMILY MEMBER 10"/>
    <property type="match status" value="1"/>
</dbReference>
<dbReference type="RefSeq" id="WP_153719184.1">
    <property type="nucleotide sequence ID" value="NZ_WJPP01000002.1"/>
</dbReference>
<dbReference type="EMBL" id="WJPP01000002">
    <property type="protein sequence ID" value="MRH78152.1"/>
    <property type="molecule type" value="Genomic_DNA"/>
</dbReference>
<evidence type="ECO:0000259" key="4">
    <source>
        <dbReference type="PROSITE" id="PS50893"/>
    </source>
</evidence>
<proteinExistence type="predicted"/>
<evidence type="ECO:0000313" key="6">
    <source>
        <dbReference type="Proteomes" id="UP000433788"/>
    </source>
</evidence>
<dbReference type="Gene3D" id="3.40.50.300">
    <property type="entry name" value="P-loop containing nucleotide triphosphate hydrolases"/>
    <property type="match status" value="1"/>
</dbReference>
<keyword evidence="2" id="KW-0547">Nucleotide-binding</keyword>
<protein>
    <submittedName>
        <fullName evidence="5">ATP-binding cassette domain-containing protein</fullName>
    </submittedName>
</protein>
<reference evidence="5 6" key="1">
    <citation type="submission" date="2019-11" db="EMBL/GenBank/DDBJ databases">
        <authorList>
            <person name="Zhang X.Y."/>
        </authorList>
    </citation>
    <scope>NUCLEOTIDE SEQUENCE [LARGE SCALE GENOMIC DNA]</scope>
    <source>
        <strain evidence="5 6">C176</strain>
    </source>
</reference>
<comment type="caution">
    <text evidence="5">The sequence shown here is derived from an EMBL/GenBank/DDBJ whole genome shotgun (WGS) entry which is preliminary data.</text>
</comment>
<evidence type="ECO:0000256" key="3">
    <source>
        <dbReference type="ARBA" id="ARBA00022840"/>
    </source>
</evidence>
<accession>A0A6N7QQ59</accession>
<organism evidence="5 6">
    <name type="scientific">Spiribacter salilacus</name>
    <dbReference type="NCBI Taxonomy" id="2664894"/>
    <lineage>
        <taxon>Bacteria</taxon>
        <taxon>Pseudomonadati</taxon>
        <taxon>Pseudomonadota</taxon>
        <taxon>Gammaproteobacteria</taxon>
        <taxon>Chromatiales</taxon>
        <taxon>Ectothiorhodospiraceae</taxon>
        <taxon>Spiribacter</taxon>
    </lineage>
</organism>
<dbReference type="InterPro" id="IPR003593">
    <property type="entry name" value="AAA+_ATPase"/>
</dbReference>
<dbReference type="InterPro" id="IPR008995">
    <property type="entry name" value="Mo/tungstate-bd_C_term_dom"/>
</dbReference>
<dbReference type="PANTHER" id="PTHR43514:SF4">
    <property type="entry name" value="ABC TRANSPORTER I FAMILY MEMBER 10"/>
    <property type="match status" value="1"/>
</dbReference>
<dbReference type="SUPFAM" id="SSF52540">
    <property type="entry name" value="P-loop containing nucleoside triphosphate hydrolases"/>
    <property type="match status" value="1"/>
</dbReference>
<dbReference type="AlphaFoldDB" id="A0A6N7QQ59"/>
<dbReference type="GO" id="GO:0005524">
    <property type="term" value="F:ATP binding"/>
    <property type="evidence" value="ECO:0007669"/>
    <property type="project" value="UniProtKB-KW"/>
</dbReference>
<gene>
    <name evidence="5" type="ORF">GH984_05475</name>
</gene>
<dbReference type="InterPro" id="IPR017871">
    <property type="entry name" value="ABC_transporter-like_CS"/>
</dbReference>
<sequence length="368" mass="40354">MSQPRLEFDIRLERPGFTLSMAGQSRPGITAVFGTSGCGKTTFLRCIAGLEPNCRGQVRLGDEVWLDDHPVRPAYQRNVGLVFQDARLFAHLTVAGNLAYALRRRRREGPALDEVIDTLGIGHLQQSLPSMLSGGEAQRVALARALVAGPSLLLLDEPLAALDYGRRRRIMPLISEIPERFGISVFYVTHARQEVLEMADHLMLLEQGQCVLHERVDTAFSTPANWARLGDLSPMVVWEGRVLARDEAHSCHQIDTPGGVLSVPGEPIAVGQSVRIRIRSSDVVLLRSADSLAGQSNVFPVCVISMTPGGAGLVLVQLKTGAGGQFWSEVDWQTASQLQLTEGVELQALIRPGTMRRYHAVQHFFREG</sequence>
<evidence type="ECO:0000313" key="5">
    <source>
        <dbReference type="EMBL" id="MRH78152.1"/>
    </source>
</evidence>
<keyword evidence="6" id="KW-1185">Reference proteome</keyword>
<keyword evidence="1" id="KW-0813">Transport</keyword>
<feature type="domain" description="ABC transporter" evidence="4">
    <location>
        <begin position="1"/>
        <end position="232"/>
    </location>
</feature>